<evidence type="ECO:0000256" key="1">
    <source>
        <dbReference type="SAM" id="MobiDB-lite"/>
    </source>
</evidence>
<reference evidence="2" key="1">
    <citation type="submission" date="2022-01" db="EMBL/GenBank/DDBJ databases">
        <authorList>
            <person name="King R."/>
        </authorList>
    </citation>
    <scope>NUCLEOTIDE SEQUENCE</scope>
</reference>
<dbReference type="AlphaFoldDB" id="A0A9P0H776"/>
<organism evidence="2 3">
    <name type="scientific">Nezara viridula</name>
    <name type="common">Southern green stink bug</name>
    <name type="synonym">Cimex viridulus</name>
    <dbReference type="NCBI Taxonomy" id="85310"/>
    <lineage>
        <taxon>Eukaryota</taxon>
        <taxon>Metazoa</taxon>
        <taxon>Ecdysozoa</taxon>
        <taxon>Arthropoda</taxon>
        <taxon>Hexapoda</taxon>
        <taxon>Insecta</taxon>
        <taxon>Pterygota</taxon>
        <taxon>Neoptera</taxon>
        <taxon>Paraneoptera</taxon>
        <taxon>Hemiptera</taxon>
        <taxon>Heteroptera</taxon>
        <taxon>Panheteroptera</taxon>
        <taxon>Pentatomomorpha</taxon>
        <taxon>Pentatomoidea</taxon>
        <taxon>Pentatomidae</taxon>
        <taxon>Pentatominae</taxon>
        <taxon>Nezara</taxon>
    </lineage>
</organism>
<dbReference type="Proteomes" id="UP001152798">
    <property type="component" value="Chromosome 3"/>
</dbReference>
<evidence type="ECO:0000313" key="3">
    <source>
        <dbReference type="Proteomes" id="UP001152798"/>
    </source>
</evidence>
<name>A0A9P0H776_NEZVI</name>
<gene>
    <name evidence="2" type="ORF">NEZAVI_LOCUS6674</name>
</gene>
<dbReference type="EMBL" id="OV725079">
    <property type="protein sequence ID" value="CAH1396647.1"/>
    <property type="molecule type" value="Genomic_DNA"/>
</dbReference>
<accession>A0A9P0H776</accession>
<keyword evidence="3" id="KW-1185">Reference proteome</keyword>
<feature type="region of interest" description="Disordered" evidence="1">
    <location>
        <begin position="1"/>
        <end position="23"/>
    </location>
</feature>
<evidence type="ECO:0000313" key="2">
    <source>
        <dbReference type="EMBL" id="CAH1396647.1"/>
    </source>
</evidence>
<protein>
    <submittedName>
        <fullName evidence="2">Uncharacterized protein</fullName>
    </submittedName>
</protein>
<proteinExistence type="predicted"/>
<sequence>MAKKIRELKSRKGQREREFKDEQNQKRGIIRALFYRSGSIQFLAEGPIGQRAVLPLDPRITTTDNSSTPPSPLDS</sequence>